<evidence type="ECO:0000259" key="1">
    <source>
        <dbReference type="Pfam" id="PF13472"/>
    </source>
</evidence>
<protein>
    <submittedName>
        <fullName evidence="2">SGNH/GDSL hydrolase family protein</fullName>
    </submittedName>
</protein>
<dbReference type="PANTHER" id="PTHR30383">
    <property type="entry name" value="THIOESTERASE 1/PROTEASE 1/LYSOPHOSPHOLIPASE L1"/>
    <property type="match status" value="1"/>
</dbReference>
<dbReference type="KEGG" id="xyl:ET495_12860"/>
<evidence type="ECO:0000313" key="3">
    <source>
        <dbReference type="Proteomes" id="UP000291758"/>
    </source>
</evidence>
<dbReference type="Pfam" id="PF13472">
    <property type="entry name" value="Lipase_GDSL_2"/>
    <property type="match status" value="1"/>
</dbReference>
<organism evidence="2 3">
    <name type="scientific">Xylanimonas allomyrinae</name>
    <dbReference type="NCBI Taxonomy" id="2509459"/>
    <lineage>
        <taxon>Bacteria</taxon>
        <taxon>Bacillati</taxon>
        <taxon>Actinomycetota</taxon>
        <taxon>Actinomycetes</taxon>
        <taxon>Micrococcales</taxon>
        <taxon>Promicromonosporaceae</taxon>
        <taxon>Xylanimonas</taxon>
    </lineage>
</organism>
<dbReference type="InterPro" id="IPR051532">
    <property type="entry name" value="Ester_Hydrolysis_Enzymes"/>
</dbReference>
<reference evidence="2 3" key="1">
    <citation type="submission" date="2019-01" db="EMBL/GenBank/DDBJ databases">
        <title>Genome sequencing of strain 2JSPR-7.</title>
        <authorList>
            <person name="Heo J."/>
            <person name="Kim S.-J."/>
            <person name="Kim J.-S."/>
            <person name="Hong S.-B."/>
            <person name="Kwon S.-W."/>
        </authorList>
    </citation>
    <scope>NUCLEOTIDE SEQUENCE [LARGE SCALE GENOMIC DNA]</scope>
    <source>
        <strain evidence="2 3">2JSPR-7</strain>
    </source>
</reference>
<gene>
    <name evidence="2" type="ORF">ET495_12860</name>
</gene>
<accession>A0A4P6ER59</accession>
<name>A0A4P6ER59_9MICO</name>
<dbReference type="OrthoDB" id="5561551at2"/>
<keyword evidence="3" id="KW-1185">Reference proteome</keyword>
<dbReference type="Proteomes" id="UP000291758">
    <property type="component" value="Chromosome"/>
</dbReference>
<dbReference type="GO" id="GO:0016787">
    <property type="term" value="F:hydrolase activity"/>
    <property type="evidence" value="ECO:0007669"/>
    <property type="project" value="UniProtKB-KW"/>
</dbReference>
<evidence type="ECO:0000313" key="2">
    <source>
        <dbReference type="EMBL" id="QAY63969.1"/>
    </source>
</evidence>
<dbReference type="AlphaFoldDB" id="A0A4P6ER59"/>
<proteinExistence type="predicted"/>
<dbReference type="InterPro" id="IPR013830">
    <property type="entry name" value="SGNH_hydro"/>
</dbReference>
<dbReference type="EMBL" id="CP035495">
    <property type="protein sequence ID" value="QAY63969.1"/>
    <property type="molecule type" value="Genomic_DNA"/>
</dbReference>
<keyword evidence="2" id="KW-0378">Hydrolase</keyword>
<sequence length="280" mass="29670">MLVRRSGGPARRRICHAYLRARVRRTRGEGVARIAAVGDSITLGVNACTEAGPCLDDSWAVGTSPDVDSFAARLAGSGARPTTLPFALEGATVKEALDHVEDVIDQKPDVVTVLLGANDACARTFDDMTPTDRFTAEITTLLQQLAEGLPDATLLALSVPDLNQIWELGKSDPDAVGLWNKSPSCRSLLWHADSVSADDAERRAAVAERVQQFNSSIAAACSALPTCVSDGGALHDVRFGDGDVSDIDHFHPSQRGQAKIAEVAWQTWQSRTGAGARAAG</sequence>
<dbReference type="SUPFAM" id="SSF52266">
    <property type="entry name" value="SGNH hydrolase"/>
    <property type="match status" value="1"/>
</dbReference>
<dbReference type="Gene3D" id="3.40.50.1110">
    <property type="entry name" value="SGNH hydrolase"/>
    <property type="match status" value="1"/>
</dbReference>
<dbReference type="InterPro" id="IPR036514">
    <property type="entry name" value="SGNH_hydro_sf"/>
</dbReference>
<feature type="domain" description="SGNH hydrolase-type esterase" evidence="1">
    <location>
        <begin position="36"/>
        <end position="258"/>
    </location>
</feature>